<keyword evidence="2" id="KW-1185">Reference proteome</keyword>
<sequence length="130" mass="14778">MEKIWFHQQPIQPVKKTDLAPATKIQNQQNQTQFRDVFQKTLNHVQQPIKFSAHASKRIHERGITISDDDMSRLEEAVTKAANKGSRDALILMNDVAYVVSVKNKTVVTAVDDQTKKDNVFTNIDSAIFL</sequence>
<proteinExistence type="predicted"/>
<dbReference type="EMBL" id="MJAT01000012">
    <property type="protein sequence ID" value="OEH85825.1"/>
    <property type="molecule type" value="Genomic_DNA"/>
</dbReference>
<dbReference type="InterPro" id="IPR013367">
    <property type="entry name" value="Flagellar_put"/>
</dbReference>
<dbReference type="NCBIfam" id="TIGR02530">
    <property type="entry name" value="flg_new"/>
    <property type="match status" value="1"/>
</dbReference>
<reference evidence="1 2" key="1">
    <citation type="submission" date="2016-09" db="EMBL/GenBank/DDBJ databases">
        <title>Desulfuribacillus arsenicus sp. nov., an obligately anaerobic, dissimilatory arsenic- and antimonate-reducing bacterium isolated from anoxic sediments.</title>
        <authorList>
            <person name="Abin C.A."/>
            <person name="Hollibaugh J.T."/>
        </authorList>
    </citation>
    <scope>NUCLEOTIDE SEQUENCE [LARGE SCALE GENOMIC DNA]</scope>
    <source>
        <strain evidence="1 2">MLFW-2</strain>
    </source>
</reference>
<organism evidence="1 2">
    <name type="scientific">Desulfuribacillus stibiiarsenatis</name>
    <dbReference type="NCBI Taxonomy" id="1390249"/>
    <lineage>
        <taxon>Bacteria</taxon>
        <taxon>Bacillati</taxon>
        <taxon>Bacillota</taxon>
        <taxon>Desulfuribacillia</taxon>
        <taxon>Desulfuribacillales</taxon>
        <taxon>Desulfuribacillaceae</taxon>
        <taxon>Desulfuribacillus</taxon>
    </lineage>
</organism>
<gene>
    <name evidence="1" type="ORF">BHU72_03325</name>
</gene>
<comment type="caution">
    <text evidence="1">The sequence shown here is derived from an EMBL/GenBank/DDBJ whole genome shotgun (WGS) entry which is preliminary data.</text>
</comment>
<dbReference type="OrthoDB" id="165650at2"/>
<dbReference type="RefSeq" id="WP_069701908.1">
    <property type="nucleotide sequence ID" value="NZ_MJAT01000012.1"/>
</dbReference>
<name>A0A1E5L6Q6_9FIRM</name>
<evidence type="ECO:0000313" key="2">
    <source>
        <dbReference type="Proteomes" id="UP000095255"/>
    </source>
</evidence>
<dbReference type="Pfam" id="PF12611">
    <property type="entry name" value="Flagellar_put"/>
    <property type="match status" value="1"/>
</dbReference>
<evidence type="ECO:0008006" key="3">
    <source>
        <dbReference type="Google" id="ProtNLM"/>
    </source>
</evidence>
<dbReference type="AlphaFoldDB" id="A0A1E5L6Q6"/>
<evidence type="ECO:0000313" key="1">
    <source>
        <dbReference type="EMBL" id="OEH85825.1"/>
    </source>
</evidence>
<dbReference type="Proteomes" id="UP000095255">
    <property type="component" value="Unassembled WGS sequence"/>
</dbReference>
<dbReference type="STRING" id="1390249.BHU72_03325"/>
<protein>
    <recommendedName>
        <fullName evidence="3">Flagellar protein</fullName>
    </recommendedName>
</protein>
<accession>A0A1E5L6Q6</accession>